<comment type="caution">
    <text evidence="1">The sequence shown here is derived from an EMBL/GenBank/DDBJ whole genome shotgun (WGS) entry which is preliminary data.</text>
</comment>
<name>A0ABN2Q2R0_9PSEU</name>
<dbReference type="Proteomes" id="UP001501116">
    <property type="component" value="Unassembled WGS sequence"/>
</dbReference>
<evidence type="ECO:0000313" key="1">
    <source>
        <dbReference type="EMBL" id="GAA1939552.1"/>
    </source>
</evidence>
<evidence type="ECO:0000313" key="2">
    <source>
        <dbReference type="Proteomes" id="UP001501116"/>
    </source>
</evidence>
<gene>
    <name evidence="1" type="ORF">GCM10009754_03330</name>
</gene>
<evidence type="ECO:0008006" key="3">
    <source>
        <dbReference type="Google" id="ProtNLM"/>
    </source>
</evidence>
<organism evidence="1 2">
    <name type="scientific">Amycolatopsis minnesotensis</name>
    <dbReference type="NCBI Taxonomy" id="337894"/>
    <lineage>
        <taxon>Bacteria</taxon>
        <taxon>Bacillati</taxon>
        <taxon>Actinomycetota</taxon>
        <taxon>Actinomycetes</taxon>
        <taxon>Pseudonocardiales</taxon>
        <taxon>Pseudonocardiaceae</taxon>
        <taxon>Amycolatopsis</taxon>
    </lineage>
</organism>
<keyword evidence="2" id="KW-1185">Reference proteome</keyword>
<dbReference type="SUPFAM" id="SSF48452">
    <property type="entry name" value="TPR-like"/>
    <property type="match status" value="1"/>
</dbReference>
<accession>A0ABN2Q2R0</accession>
<reference evidence="1 2" key="1">
    <citation type="journal article" date="2019" name="Int. J. Syst. Evol. Microbiol.">
        <title>The Global Catalogue of Microorganisms (GCM) 10K type strain sequencing project: providing services to taxonomists for standard genome sequencing and annotation.</title>
        <authorList>
            <consortium name="The Broad Institute Genomics Platform"/>
            <consortium name="The Broad Institute Genome Sequencing Center for Infectious Disease"/>
            <person name="Wu L."/>
            <person name="Ma J."/>
        </authorList>
    </citation>
    <scope>NUCLEOTIDE SEQUENCE [LARGE SCALE GENOMIC DNA]</scope>
    <source>
        <strain evidence="1 2">JCM 14545</strain>
    </source>
</reference>
<sequence>MDEDRRAGSAGEPLIRENANLLRLDTATIAALQGATREFRALDYRHGGRSCLDAVAVLLRYGETLLRSTATRQMMDLFCGALADLHNLAGWTCFDTGHPVLAREHFERALELATAAGDDDLVANVCYRLGRVHLHHDELGLAARQFDRGQQVTEHAGSPLTRSILSVNQAWIHARGGDGAEALRLLGTARHQFDLAAEHADGGTPPWAGFFGETDLSAMIGTIHSELAVTTRTGHTGAAIPALQAAVDGYDAGMARSRSFVLMFLATDHVLDGDMDEAVLIGDRAIDAASQLSSARTRDRIRPLLTETLRFPGDVRAVDFAERIRLFLTAPVA</sequence>
<dbReference type="InterPro" id="IPR011990">
    <property type="entry name" value="TPR-like_helical_dom_sf"/>
</dbReference>
<proteinExistence type="predicted"/>
<protein>
    <recommendedName>
        <fullName evidence="3">Tetratricopeptide repeat protein</fullName>
    </recommendedName>
</protein>
<dbReference type="EMBL" id="BAAANN010000001">
    <property type="protein sequence ID" value="GAA1939552.1"/>
    <property type="molecule type" value="Genomic_DNA"/>
</dbReference>
<dbReference type="RefSeq" id="WP_344412540.1">
    <property type="nucleotide sequence ID" value="NZ_BAAANN010000001.1"/>
</dbReference>
<dbReference type="Gene3D" id="1.25.40.10">
    <property type="entry name" value="Tetratricopeptide repeat domain"/>
    <property type="match status" value="1"/>
</dbReference>